<comment type="caution">
    <text evidence="1">The sequence shown here is derived from an EMBL/GenBank/DDBJ whole genome shotgun (WGS) entry which is preliminary data.</text>
</comment>
<organism evidence="1 2">
    <name type="scientific">Arthrobacter echini</name>
    <dbReference type="NCBI Taxonomy" id="1529066"/>
    <lineage>
        <taxon>Bacteria</taxon>
        <taxon>Bacillati</taxon>
        <taxon>Actinomycetota</taxon>
        <taxon>Actinomycetes</taxon>
        <taxon>Micrococcales</taxon>
        <taxon>Micrococcaceae</taxon>
        <taxon>Arthrobacter</taxon>
    </lineage>
</organism>
<keyword evidence="2" id="KW-1185">Reference proteome</keyword>
<name>A0A4S5E477_9MICC</name>
<dbReference type="OrthoDB" id="4948465at2"/>
<proteinExistence type="predicted"/>
<evidence type="ECO:0000313" key="2">
    <source>
        <dbReference type="Proteomes" id="UP000305233"/>
    </source>
</evidence>
<dbReference type="Proteomes" id="UP000305233">
    <property type="component" value="Unassembled WGS sequence"/>
</dbReference>
<gene>
    <name evidence="1" type="ORF">E8P82_09725</name>
</gene>
<accession>A0A4S5E477</accession>
<dbReference type="RefSeq" id="WP_136454457.1">
    <property type="nucleotide sequence ID" value="NZ_SSWH01000007.1"/>
</dbReference>
<reference evidence="1 2" key="1">
    <citation type="submission" date="2019-04" db="EMBL/GenBank/DDBJ databases">
        <authorList>
            <person name="Liu Q."/>
            <person name="Xin Y.-H."/>
        </authorList>
    </citation>
    <scope>NUCLEOTIDE SEQUENCE [LARGE SCALE GENOMIC DNA]</scope>
    <source>
        <strain evidence="1 2">AM23</strain>
    </source>
</reference>
<protein>
    <submittedName>
        <fullName evidence="1">Uncharacterized protein</fullName>
    </submittedName>
</protein>
<sequence>MNELLAVAGDYWWLVLPLSALAFEGWSEAAEKRHRRRVELYRLEHPNAAHVDPEDLAAYRSAVTAYDVAFQVAETEARRVKASGFTVDERTRLETARKLVTVAVDDAATAAERQAAYRRARRELDGLIVLPDATIDSLEQSVAGAIGSRRGSSPP</sequence>
<dbReference type="AlphaFoldDB" id="A0A4S5E477"/>
<evidence type="ECO:0000313" key="1">
    <source>
        <dbReference type="EMBL" id="THJ66264.1"/>
    </source>
</evidence>
<dbReference type="EMBL" id="SSWH01000007">
    <property type="protein sequence ID" value="THJ66264.1"/>
    <property type="molecule type" value="Genomic_DNA"/>
</dbReference>